<dbReference type="EMBL" id="JAGFNK010000003">
    <property type="protein sequence ID" value="KAI9513037.1"/>
    <property type="molecule type" value="Genomic_DNA"/>
</dbReference>
<evidence type="ECO:0000313" key="1">
    <source>
        <dbReference type="EMBL" id="KAI9513037.1"/>
    </source>
</evidence>
<reference evidence="1" key="1">
    <citation type="submission" date="2021-03" db="EMBL/GenBank/DDBJ databases">
        <title>Evolutionary priming and transition to the ectomycorrhizal habit in an iconic lineage of mushroom-forming fungi: is preadaptation a requirement?</title>
        <authorList>
            <consortium name="DOE Joint Genome Institute"/>
            <person name="Looney B.P."/>
            <person name="Miyauchi S."/>
            <person name="Morin E."/>
            <person name="Drula E."/>
            <person name="Courty P.E."/>
            <person name="Chicoki N."/>
            <person name="Fauchery L."/>
            <person name="Kohler A."/>
            <person name="Kuo A."/>
            <person name="LaButti K."/>
            <person name="Pangilinan J."/>
            <person name="Lipzen A."/>
            <person name="Riley R."/>
            <person name="Andreopoulos W."/>
            <person name="He G."/>
            <person name="Johnson J."/>
            <person name="Barry K.W."/>
            <person name="Grigoriev I.V."/>
            <person name="Nagy L."/>
            <person name="Hibbett D."/>
            <person name="Henrissat B."/>
            <person name="Matheny P.B."/>
            <person name="Labbe J."/>
            <person name="Martin A.F."/>
        </authorList>
    </citation>
    <scope>NUCLEOTIDE SEQUENCE</scope>
    <source>
        <strain evidence="1">BPL698</strain>
    </source>
</reference>
<sequence>MSSELPPLPYGWIEQFDPNSNHPFYVDTKADPVRRIWVHPYEDEQYLLEHPDVKEKVGSIDRGQESPASKPRRHSFNGLESDSVVKDADNAPRVSSKKGKEKEKEKRGFFGKLKDKAIGTKEEREALKKERARAEAEARRQQIELLKAKRAQYEAQQALYNQQYYQGGPPPPQYLPPAGNPYAAYGPGYGSGYGYGYGDYRRGGPSTSSALPFLGALAGGLLLGDILTGF</sequence>
<comment type="caution">
    <text evidence="1">The sequence shown here is derived from an EMBL/GenBank/DDBJ whole genome shotgun (WGS) entry which is preliminary data.</text>
</comment>
<accession>A0ACC0UNH0</accession>
<dbReference type="Proteomes" id="UP001207468">
    <property type="component" value="Unassembled WGS sequence"/>
</dbReference>
<name>A0ACC0UNH0_9AGAM</name>
<organism evidence="1 2">
    <name type="scientific">Russula earlei</name>
    <dbReference type="NCBI Taxonomy" id="71964"/>
    <lineage>
        <taxon>Eukaryota</taxon>
        <taxon>Fungi</taxon>
        <taxon>Dikarya</taxon>
        <taxon>Basidiomycota</taxon>
        <taxon>Agaricomycotina</taxon>
        <taxon>Agaricomycetes</taxon>
        <taxon>Russulales</taxon>
        <taxon>Russulaceae</taxon>
        <taxon>Russula</taxon>
    </lineage>
</organism>
<keyword evidence="2" id="KW-1185">Reference proteome</keyword>
<evidence type="ECO:0000313" key="2">
    <source>
        <dbReference type="Proteomes" id="UP001207468"/>
    </source>
</evidence>
<protein>
    <submittedName>
        <fullName evidence="1">Uncharacterized protein</fullName>
    </submittedName>
</protein>
<proteinExistence type="predicted"/>
<gene>
    <name evidence="1" type="ORF">F5148DRAFT_1158264</name>
</gene>